<dbReference type="Proteomes" id="UP000321110">
    <property type="component" value="Unassembled WGS sequence"/>
</dbReference>
<comment type="caution">
    <text evidence="1">The sequence shown here is derived from an EMBL/GenBank/DDBJ whole genome shotgun (WGS) entry which is preliminary data.</text>
</comment>
<proteinExistence type="predicted"/>
<dbReference type="AlphaFoldDB" id="A0A5C7VX75"/>
<organism evidence="1 2">
    <name type="scientific">Aquipseudomonas alcaligenes</name>
    <name type="common">Pseudomonas alcaligenes</name>
    <dbReference type="NCBI Taxonomy" id="43263"/>
    <lineage>
        <taxon>Bacteria</taxon>
        <taxon>Pseudomonadati</taxon>
        <taxon>Pseudomonadota</taxon>
        <taxon>Gammaproteobacteria</taxon>
        <taxon>Pseudomonadales</taxon>
        <taxon>Pseudomonadaceae</taxon>
        <taxon>Aquipseudomonas</taxon>
    </lineage>
</organism>
<protein>
    <submittedName>
        <fullName evidence="1">Uncharacterized protein</fullName>
    </submittedName>
</protein>
<dbReference type="EMBL" id="SSFO01000242">
    <property type="protein sequence ID" value="TXI29770.1"/>
    <property type="molecule type" value="Genomic_DNA"/>
</dbReference>
<evidence type="ECO:0000313" key="1">
    <source>
        <dbReference type="EMBL" id="TXI29770.1"/>
    </source>
</evidence>
<accession>A0A5C7VX75</accession>
<gene>
    <name evidence="1" type="ORF">E6Q69_14380</name>
</gene>
<evidence type="ECO:0000313" key="2">
    <source>
        <dbReference type="Proteomes" id="UP000321110"/>
    </source>
</evidence>
<reference evidence="1 2" key="1">
    <citation type="submission" date="2018-09" db="EMBL/GenBank/DDBJ databases">
        <title>Metagenome Assembled Genomes from an Advanced Water Purification Facility.</title>
        <authorList>
            <person name="Stamps B.W."/>
            <person name="Spear J.R."/>
        </authorList>
    </citation>
    <scope>NUCLEOTIDE SEQUENCE [LARGE SCALE GENOMIC DNA]</scope>
    <source>
        <strain evidence="1">Bin_52_1</strain>
    </source>
</reference>
<dbReference type="Gene3D" id="3.30.565.10">
    <property type="entry name" value="Histidine kinase-like ATPase, C-terminal domain"/>
    <property type="match status" value="1"/>
</dbReference>
<dbReference type="SUPFAM" id="SSF55874">
    <property type="entry name" value="ATPase domain of HSP90 chaperone/DNA topoisomerase II/histidine kinase"/>
    <property type="match status" value="1"/>
</dbReference>
<name>A0A5C7VX75_AQUAC</name>
<sequence>MTLDVRGGLKNTEISSNKYVALEEILSNSIDSYLIRRNAESSPPPLSIEFTIEFSKSSLLEESKYNLAISCTDNGAGFGNEQVKAFVTKDSTYKDYLNIQGIGKCKGAGRIQFFHYFNHLKIDSTYLENHTLKRRTLDVLENTREISESHFKNVPPEGSTPQTTIKLLDLKATNNGAIDQSSIRNDFSAHAIRNRLYTAFLQRFIILKGIIGDFSISIIEKEGENSTETKINSKDLPNPNDTKKIPLTCTHGSAGQTKRFTLNITRYSLPFDNHRDAQHEVALCANSALVCSLIKYFLKKPHDRKQALEGNFELILVESDYLEDKVNLQRDGFNIPPEFNT</sequence>
<dbReference type="InterPro" id="IPR036890">
    <property type="entry name" value="HATPase_C_sf"/>
</dbReference>